<accession>A0AAW5E8Q1</accession>
<dbReference type="SUPFAM" id="SSF55811">
    <property type="entry name" value="Nudix"/>
    <property type="match status" value="1"/>
</dbReference>
<dbReference type="Pfam" id="PF00293">
    <property type="entry name" value="NUDIX"/>
    <property type="match status" value="1"/>
</dbReference>
<reference evidence="5" key="1">
    <citation type="submission" date="2022-02" db="EMBL/GenBank/DDBJ databases">
        <title>Fredinandcohnia quinoae sp. nov. isolated from Chenopodium quinoa seeds.</title>
        <authorList>
            <person name="Saati-Santamaria Z."/>
            <person name="Flores-Felix J.D."/>
            <person name="Igual J.M."/>
            <person name="Velazquez E."/>
            <person name="Garcia-Fraile P."/>
            <person name="Martinez-Molina E."/>
        </authorList>
    </citation>
    <scope>NUCLEOTIDE SEQUENCE</scope>
    <source>
        <strain evidence="5">SECRCQ15</strain>
    </source>
</reference>
<dbReference type="AlphaFoldDB" id="A0AAW5E8Q1"/>
<evidence type="ECO:0000313" key="6">
    <source>
        <dbReference type="Proteomes" id="UP001431131"/>
    </source>
</evidence>
<evidence type="ECO:0000256" key="2">
    <source>
        <dbReference type="ARBA" id="ARBA00022801"/>
    </source>
</evidence>
<protein>
    <submittedName>
        <fullName evidence="5">NUDIX hydrolase</fullName>
    </submittedName>
</protein>
<comment type="caution">
    <text evidence="5">The sequence shown here is derived from an EMBL/GenBank/DDBJ whole genome shotgun (WGS) entry which is preliminary data.</text>
</comment>
<evidence type="ECO:0000259" key="4">
    <source>
        <dbReference type="PROSITE" id="PS51462"/>
    </source>
</evidence>
<keyword evidence="2 3" id="KW-0378">Hydrolase</keyword>
<dbReference type="InterPro" id="IPR000086">
    <property type="entry name" value="NUDIX_hydrolase_dom"/>
</dbReference>
<dbReference type="PANTHER" id="PTHR43046:SF2">
    <property type="entry name" value="8-OXO-DGTP DIPHOSPHATASE-RELATED"/>
    <property type="match status" value="1"/>
</dbReference>
<proteinExistence type="inferred from homology"/>
<dbReference type="InterPro" id="IPR020084">
    <property type="entry name" value="NUDIX_hydrolase_CS"/>
</dbReference>
<keyword evidence="6" id="KW-1185">Reference proteome</keyword>
<dbReference type="Gene3D" id="3.90.79.10">
    <property type="entry name" value="Nucleoside Triphosphate Pyrophosphohydrolase"/>
    <property type="match status" value="1"/>
</dbReference>
<evidence type="ECO:0000256" key="1">
    <source>
        <dbReference type="ARBA" id="ARBA00001946"/>
    </source>
</evidence>
<dbReference type="PROSITE" id="PS51462">
    <property type="entry name" value="NUDIX"/>
    <property type="match status" value="1"/>
</dbReference>
<dbReference type="EMBL" id="JAKTTI010000022">
    <property type="protein sequence ID" value="MCH1626406.1"/>
    <property type="molecule type" value="Genomic_DNA"/>
</dbReference>
<name>A0AAW5E8Q1_9BACI</name>
<dbReference type="PROSITE" id="PS00893">
    <property type="entry name" value="NUDIX_BOX"/>
    <property type="match status" value="1"/>
</dbReference>
<dbReference type="PRINTS" id="PR00502">
    <property type="entry name" value="NUDIXFAMILY"/>
</dbReference>
<gene>
    <name evidence="5" type="ORF">MJG50_13790</name>
</gene>
<comment type="cofactor">
    <cofactor evidence="1">
        <name>Mg(2+)</name>
        <dbReference type="ChEBI" id="CHEBI:18420"/>
    </cofactor>
</comment>
<comment type="similarity">
    <text evidence="3">Belongs to the Nudix hydrolase family.</text>
</comment>
<dbReference type="InterPro" id="IPR015797">
    <property type="entry name" value="NUDIX_hydrolase-like_dom_sf"/>
</dbReference>
<organism evidence="5 6">
    <name type="scientific">Fredinandcohnia quinoae</name>
    <dbReference type="NCBI Taxonomy" id="2918902"/>
    <lineage>
        <taxon>Bacteria</taxon>
        <taxon>Bacillati</taxon>
        <taxon>Bacillota</taxon>
        <taxon>Bacilli</taxon>
        <taxon>Bacillales</taxon>
        <taxon>Bacillaceae</taxon>
        <taxon>Fredinandcohnia</taxon>
    </lineage>
</organism>
<dbReference type="Proteomes" id="UP001431131">
    <property type="component" value="Unassembled WGS sequence"/>
</dbReference>
<sequence length="148" mass="16963">MEKWYGAAGICVNEHNQILMVLQGKPEEKKVWSVPSGGKESSETFEQCCIREIKEETGYDVKIVRPIYKKVGITYGIEVEVQYFEVGVIGGKQCIQDPDNLIYEIAWKSANELLELELSFPEDRELLLDFTYGKGNLHNESTSSYFKR</sequence>
<evidence type="ECO:0000313" key="5">
    <source>
        <dbReference type="EMBL" id="MCH1626406.1"/>
    </source>
</evidence>
<dbReference type="PANTHER" id="PTHR43046">
    <property type="entry name" value="GDP-MANNOSE MANNOSYL HYDROLASE"/>
    <property type="match status" value="1"/>
</dbReference>
<feature type="domain" description="Nudix hydrolase" evidence="4">
    <location>
        <begin position="3"/>
        <end position="131"/>
    </location>
</feature>
<dbReference type="CDD" id="cd02883">
    <property type="entry name" value="NUDIX_Hydrolase"/>
    <property type="match status" value="1"/>
</dbReference>
<dbReference type="RefSeq" id="WP_240256324.1">
    <property type="nucleotide sequence ID" value="NZ_JAKTTI010000022.1"/>
</dbReference>
<dbReference type="InterPro" id="IPR020476">
    <property type="entry name" value="Nudix_hydrolase"/>
</dbReference>
<dbReference type="GO" id="GO:0016787">
    <property type="term" value="F:hydrolase activity"/>
    <property type="evidence" value="ECO:0007669"/>
    <property type="project" value="UniProtKB-KW"/>
</dbReference>
<evidence type="ECO:0000256" key="3">
    <source>
        <dbReference type="RuleBase" id="RU003476"/>
    </source>
</evidence>